<name>A0A6C0M2L8_9ZZZZ</name>
<sequence length="414" mass="48127">MSDVDHYTADKMQKVFRGLYADMYSAFSKCATVNEPAIKPVDSWTKLPLPEDLRRALSSGKSIETDYFPDEIQRHILNEPGVAVTYKFSVGSRNVALHFTEFNVNVNQMDLKKMQAHARRVCALMHLVSMHASREMCSSDLNIFIYMTEFKKRFPEKPGETLDTEHANTGMAYHCAKNNDIIVYRKEEWFKVLIHESFHAFGLSFIEHDLSNGVNQGMQGMLQKMYAISHPVRIYETYCEIWARILNVVFNCFADENATPVHNNEIIRPEEFQVFMECVMDGIETNAGFSQQQYAKLLRYADISHETLTQPTEENRAIVREKYRENTNVFAYTVLTCALMHSPHDFMVWCYKNNPFQEDKRGIMQFRTIPSNFNSFILLLDHCKRRCPKPAHQYQLTDVMGSSMRMTPPITKHE</sequence>
<dbReference type="EMBL" id="MN740632">
    <property type="protein sequence ID" value="QHU36064.1"/>
    <property type="molecule type" value="Genomic_DNA"/>
</dbReference>
<organism evidence="1">
    <name type="scientific">viral metagenome</name>
    <dbReference type="NCBI Taxonomy" id="1070528"/>
    <lineage>
        <taxon>unclassified sequences</taxon>
        <taxon>metagenomes</taxon>
        <taxon>organismal metagenomes</taxon>
    </lineage>
</organism>
<reference evidence="1" key="1">
    <citation type="journal article" date="2020" name="Nature">
        <title>Giant virus diversity and host interactions through global metagenomics.</title>
        <authorList>
            <person name="Schulz F."/>
            <person name="Roux S."/>
            <person name="Paez-Espino D."/>
            <person name="Jungbluth S."/>
            <person name="Walsh D.A."/>
            <person name="Denef V.J."/>
            <person name="McMahon K.D."/>
            <person name="Konstantinidis K.T."/>
            <person name="Eloe-Fadrosh E.A."/>
            <person name="Kyrpides N.C."/>
            <person name="Woyke T."/>
        </authorList>
    </citation>
    <scope>NUCLEOTIDE SEQUENCE</scope>
    <source>
        <strain evidence="1">GVMAG-S-1035124-57</strain>
    </source>
</reference>
<evidence type="ECO:0000313" key="1">
    <source>
        <dbReference type="EMBL" id="QHU36064.1"/>
    </source>
</evidence>
<protein>
    <submittedName>
        <fullName evidence="1">Uncharacterized protein</fullName>
    </submittedName>
</protein>
<accession>A0A6C0M2L8</accession>
<dbReference type="AlphaFoldDB" id="A0A6C0M2L8"/>
<proteinExistence type="predicted"/>